<feature type="compositionally biased region" description="Basic residues" evidence="3">
    <location>
        <begin position="578"/>
        <end position="590"/>
    </location>
</feature>
<feature type="domain" description="KANL2-like probable zinc-finger" evidence="4">
    <location>
        <begin position="49"/>
        <end position="107"/>
    </location>
</feature>
<dbReference type="AlphaFoldDB" id="R7U824"/>
<name>R7U824_CAPTE</name>
<dbReference type="OrthoDB" id="10038011at2759"/>
<dbReference type="OMA" id="RRTYHHQ"/>
<dbReference type="PANTHER" id="PTHR16198">
    <property type="match status" value="1"/>
</dbReference>
<dbReference type="GO" id="GO:0005634">
    <property type="term" value="C:nucleus"/>
    <property type="evidence" value="ECO:0007669"/>
    <property type="project" value="UniProtKB-SubCell"/>
</dbReference>
<dbReference type="EMBL" id="AMQN01008990">
    <property type="status" value="NOT_ANNOTATED_CDS"/>
    <property type="molecule type" value="Genomic_DNA"/>
</dbReference>
<evidence type="ECO:0000259" key="4">
    <source>
        <dbReference type="Pfam" id="PF13891"/>
    </source>
</evidence>
<reference evidence="6" key="3">
    <citation type="submission" date="2015-06" db="UniProtKB">
        <authorList>
            <consortium name="EnsemblMetazoa"/>
        </authorList>
    </citation>
    <scope>IDENTIFICATION</scope>
</reference>
<dbReference type="EnsemblMetazoa" id="CapteT196622">
    <property type="protein sequence ID" value="CapteP196622"/>
    <property type="gene ID" value="CapteG196622"/>
</dbReference>
<dbReference type="EMBL" id="KB304341">
    <property type="protein sequence ID" value="ELU02134.1"/>
    <property type="molecule type" value="Genomic_DNA"/>
</dbReference>
<protein>
    <recommendedName>
        <fullName evidence="4">KANL2-like probable zinc-finger domain-containing protein</fullName>
    </recommendedName>
</protein>
<feature type="compositionally biased region" description="Low complexity" evidence="3">
    <location>
        <begin position="278"/>
        <end position="303"/>
    </location>
</feature>
<evidence type="ECO:0000256" key="2">
    <source>
        <dbReference type="ARBA" id="ARBA00023242"/>
    </source>
</evidence>
<organism evidence="5">
    <name type="scientific">Capitella teleta</name>
    <name type="common">Polychaete worm</name>
    <dbReference type="NCBI Taxonomy" id="283909"/>
    <lineage>
        <taxon>Eukaryota</taxon>
        <taxon>Metazoa</taxon>
        <taxon>Spiralia</taxon>
        <taxon>Lophotrochozoa</taxon>
        <taxon>Annelida</taxon>
        <taxon>Polychaeta</taxon>
        <taxon>Sedentaria</taxon>
        <taxon>Scolecida</taxon>
        <taxon>Capitellidae</taxon>
        <taxon>Capitella</taxon>
    </lineage>
</organism>
<feature type="compositionally biased region" description="Polar residues" evidence="3">
    <location>
        <begin position="722"/>
        <end position="731"/>
    </location>
</feature>
<feature type="compositionally biased region" description="Basic and acidic residues" evidence="3">
    <location>
        <begin position="188"/>
        <end position="197"/>
    </location>
</feature>
<dbReference type="STRING" id="283909.R7U824"/>
<feature type="region of interest" description="Disordered" evidence="3">
    <location>
        <begin position="188"/>
        <end position="211"/>
    </location>
</feature>
<feature type="compositionally biased region" description="Polar residues" evidence="3">
    <location>
        <begin position="123"/>
        <end position="132"/>
    </location>
</feature>
<feature type="compositionally biased region" description="Polar residues" evidence="3">
    <location>
        <begin position="153"/>
        <end position="169"/>
    </location>
</feature>
<sequence length="840" mass="92400">MDTRILGCANSDANVEHTYSCEISELKCCTMFEGKNIHYSDVDHKPLCSCSIKVCRQRRLNGYAFCLRHILEDPSAPFKQCLHQAKHRQCSNPIPQAAPAQFCNCHSNILNGKSTKRLPSPLHSVQNGFSSSPKDDPYAFPDADPLPAPPQAKTSPPITYHNNPSSRPINTISIAKLYPELAEKLERVRTKSSEQKNAKTPVKNAHSRTMSRLQTKIAQNKIKDKLKNRTYSNVPAQPSTPLTPVTVVTGSCSPNPACVADGKPQTVPMETKDHSPHVPVTTLLSSTPTPVMSARPTTSKVTPVVKTEEEVKGEVTFVKLKRPRDVLSETEAKRRLKRRTAVRTYAFYASEKVHNADLLPMGIDSSDESEVDDLIPWQRNWLLSSSDEESGDEEMDEELSSNIRKTKLALHKAKLRRQFSQLCHMHSRNQAKRSHIQGGLRALVASARSSPVCCVRAIAATTSDPSTEEDSIRKSTAEKPRPCLHRNQGNDSACNALALPYTNHCAQHVMYNVDQQVYEFCTAKFSDNTQCCVPVLDPHHELALCPEHAAKADNYEKNHEPRPKKPRKKTKPSALTRPPKKGKKKKNQRRKIPEEEALPPHDPVTSQAPPTSLPAANQRSQFESAPPTYANQPAMPNDMGFLNGVIDKELDLPLDTQATNFLDEHDLHEVLNKLPDEAFDLLAGCADDKADNPQSTLESAALENAWAAAMSQDMNKEHRSLSNDLSDPSVTSHEDDLTKQIAAQVSLLNPLSPSGSATTDDPDQSNDFMNDLASSLSATDLKNISQVLSGFVDVDVLAGKQTDIPPQIYTQVNGLKSGFVQPAAGFGSQSSAGTSQSTLQ</sequence>
<feature type="region of interest" description="Disordered" evidence="3">
    <location>
        <begin position="749"/>
        <end position="770"/>
    </location>
</feature>
<feature type="region of interest" description="Disordered" evidence="3">
    <location>
        <begin position="713"/>
        <end position="735"/>
    </location>
</feature>
<accession>R7U824</accession>
<evidence type="ECO:0000313" key="7">
    <source>
        <dbReference type="Proteomes" id="UP000014760"/>
    </source>
</evidence>
<evidence type="ECO:0000313" key="6">
    <source>
        <dbReference type="EnsemblMetazoa" id="CapteP196622"/>
    </source>
</evidence>
<dbReference type="Proteomes" id="UP000014760">
    <property type="component" value="Unassembled WGS sequence"/>
</dbReference>
<dbReference type="InterPro" id="IPR025927">
    <property type="entry name" value="Znf_KANL2-like"/>
</dbReference>
<gene>
    <name evidence="5" type="ORF">CAPTEDRAFT_196622</name>
</gene>
<proteinExistence type="predicted"/>
<keyword evidence="7" id="KW-1185">Reference proteome</keyword>
<keyword evidence="2" id="KW-0539">Nucleus</keyword>
<comment type="subcellular location">
    <subcellularLocation>
        <location evidence="1">Nucleus</location>
    </subcellularLocation>
</comment>
<dbReference type="Pfam" id="PF13891">
    <property type="entry name" value="zf-C3HC3H_KANSL2"/>
    <property type="match status" value="2"/>
</dbReference>
<feature type="compositionally biased region" description="Basic and acidic residues" evidence="3">
    <location>
        <begin position="553"/>
        <end position="563"/>
    </location>
</feature>
<reference evidence="5 7" key="2">
    <citation type="journal article" date="2013" name="Nature">
        <title>Insights into bilaterian evolution from three spiralian genomes.</title>
        <authorList>
            <person name="Simakov O."/>
            <person name="Marletaz F."/>
            <person name="Cho S.J."/>
            <person name="Edsinger-Gonzales E."/>
            <person name="Havlak P."/>
            <person name="Hellsten U."/>
            <person name="Kuo D.H."/>
            <person name="Larsson T."/>
            <person name="Lv J."/>
            <person name="Arendt D."/>
            <person name="Savage R."/>
            <person name="Osoegawa K."/>
            <person name="de Jong P."/>
            <person name="Grimwood J."/>
            <person name="Chapman J.A."/>
            <person name="Shapiro H."/>
            <person name="Aerts A."/>
            <person name="Otillar R.P."/>
            <person name="Terry A.Y."/>
            <person name="Boore J.L."/>
            <person name="Grigoriev I.V."/>
            <person name="Lindberg D.R."/>
            <person name="Seaver E.C."/>
            <person name="Weisblat D.A."/>
            <person name="Putnam N.H."/>
            <person name="Rokhsar D.S."/>
        </authorList>
    </citation>
    <scope>NUCLEOTIDE SEQUENCE</scope>
    <source>
        <strain evidence="5 7">I ESC-2004</strain>
    </source>
</reference>
<feature type="compositionally biased region" description="Basic and acidic residues" evidence="3">
    <location>
        <begin position="470"/>
        <end position="481"/>
    </location>
</feature>
<evidence type="ECO:0000313" key="5">
    <source>
        <dbReference type="EMBL" id="ELU02134.1"/>
    </source>
</evidence>
<feature type="domain" description="KANL2-like probable zinc-finger" evidence="4">
    <location>
        <begin position="491"/>
        <end position="549"/>
    </location>
</feature>
<feature type="region of interest" description="Disordered" evidence="3">
    <location>
        <begin position="266"/>
        <end position="303"/>
    </location>
</feature>
<evidence type="ECO:0000256" key="3">
    <source>
        <dbReference type="SAM" id="MobiDB-lite"/>
    </source>
</evidence>
<feature type="compositionally biased region" description="Polar residues" evidence="3">
    <location>
        <begin position="604"/>
        <end position="623"/>
    </location>
</feature>
<feature type="region of interest" description="Disordered" evidence="3">
    <location>
        <begin position="553"/>
        <end position="636"/>
    </location>
</feature>
<evidence type="ECO:0000256" key="1">
    <source>
        <dbReference type="ARBA" id="ARBA00004123"/>
    </source>
</evidence>
<dbReference type="PANTHER" id="PTHR16198:SF2">
    <property type="entry name" value="INO80 COMPLEX SUBUNIT D"/>
    <property type="match status" value="1"/>
</dbReference>
<feature type="region of interest" description="Disordered" evidence="3">
    <location>
        <begin position="116"/>
        <end position="169"/>
    </location>
</feature>
<reference evidence="7" key="1">
    <citation type="submission" date="2012-12" db="EMBL/GenBank/DDBJ databases">
        <authorList>
            <person name="Hellsten U."/>
            <person name="Grimwood J."/>
            <person name="Chapman J.A."/>
            <person name="Shapiro H."/>
            <person name="Aerts A."/>
            <person name="Otillar R.P."/>
            <person name="Terry A.Y."/>
            <person name="Boore J.L."/>
            <person name="Simakov O."/>
            <person name="Marletaz F."/>
            <person name="Cho S.-J."/>
            <person name="Edsinger-Gonzales E."/>
            <person name="Havlak P."/>
            <person name="Kuo D.-H."/>
            <person name="Larsson T."/>
            <person name="Lv J."/>
            <person name="Arendt D."/>
            <person name="Savage R."/>
            <person name="Osoegawa K."/>
            <person name="de Jong P."/>
            <person name="Lindberg D.R."/>
            <person name="Seaver E.C."/>
            <person name="Weisblat D.A."/>
            <person name="Putnam N.H."/>
            <person name="Grigoriev I.V."/>
            <person name="Rokhsar D.S."/>
        </authorList>
    </citation>
    <scope>NUCLEOTIDE SEQUENCE</scope>
    <source>
        <strain evidence="7">I ESC-2004</strain>
    </source>
</reference>
<dbReference type="HOGENOM" id="CLU_361801_0_0_1"/>
<feature type="region of interest" description="Disordered" evidence="3">
    <location>
        <begin position="464"/>
        <end position="487"/>
    </location>
</feature>